<evidence type="ECO:0000256" key="4">
    <source>
        <dbReference type="ARBA" id="ARBA00022801"/>
    </source>
</evidence>
<protein>
    <recommendedName>
        <fullName evidence="10">HRDC domain-containing protein</fullName>
    </recommendedName>
</protein>
<feature type="compositionally biased region" description="Acidic residues" evidence="9">
    <location>
        <begin position="812"/>
        <end position="825"/>
    </location>
</feature>
<dbReference type="InterPro" id="IPR044876">
    <property type="entry name" value="HRDC_dom_sf"/>
</dbReference>
<evidence type="ECO:0000256" key="8">
    <source>
        <dbReference type="ARBA" id="ARBA00043957"/>
    </source>
</evidence>
<dbReference type="InterPro" id="IPR049559">
    <property type="entry name" value="Rrp6p-like_exo"/>
</dbReference>
<reference evidence="11 12" key="1">
    <citation type="journal article" date="2019" name="Mol. Biol. Evol.">
        <title>Blast fungal genomes show frequent chromosomal changes, gene gains and losses, and effector gene turnover.</title>
        <authorList>
            <person name="Gomez Luciano L.B."/>
            <person name="Jason Tsai I."/>
            <person name="Chuma I."/>
            <person name="Tosa Y."/>
            <person name="Chen Y.H."/>
            <person name="Li J.Y."/>
            <person name="Li M.Y."/>
            <person name="Jade Lu M.Y."/>
            <person name="Nakayashiki H."/>
            <person name="Li W.H."/>
        </authorList>
    </citation>
    <scope>NUCLEOTIDE SEQUENCE [LARGE SCALE GENOMIC DNA]</scope>
    <source>
        <strain evidence="11 12">NI907</strain>
    </source>
</reference>
<accession>A0A6P8AWH9</accession>
<dbReference type="Pfam" id="PF00570">
    <property type="entry name" value="HRDC"/>
    <property type="match status" value="1"/>
</dbReference>
<dbReference type="SMART" id="SM00474">
    <property type="entry name" value="35EXOc"/>
    <property type="match status" value="1"/>
</dbReference>
<evidence type="ECO:0000256" key="1">
    <source>
        <dbReference type="ARBA" id="ARBA00004123"/>
    </source>
</evidence>
<proteinExistence type="inferred from homology"/>
<dbReference type="InterPro" id="IPR002562">
    <property type="entry name" value="3'-5'_exonuclease_dom"/>
</dbReference>
<dbReference type="GO" id="GO:0071044">
    <property type="term" value="P:histone mRNA catabolic process"/>
    <property type="evidence" value="ECO:0007669"/>
    <property type="project" value="TreeGrafter"/>
</dbReference>
<dbReference type="KEGG" id="pgri:PgNI_08374"/>
<feature type="domain" description="HRDC" evidence="10">
    <location>
        <begin position="516"/>
        <end position="596"/>
    </location>
</feature>
<evidence type="ECO:0000256" key="5">
    <source>
        <dbReference type="ARBA" id="ARBA00022835"/>
    </source>
</evidence>
<dbReference type="GeneID" id="41963279"/>
<dbReference type="Pfam" id="PF01612">
    <property type="entry name" value="DNA_pol_A_exo1"/>
    <property type="match status" value="1"/>
</dbReference>
<gene>
    <name evidence="12" type="ORF">PgNI_08374</name>
</gene>
<dbReference type="GO" id="GO:0071037">
    <property type="term" value="P:nuclear polyadenylation-dependent snRNA catabolic process"/>
    <property type="evidence" value="ECO:0007669"/>
    <property type="project" value="TreeGrafter"/>
</dbReference>
<dbReference type="GO" id="GO:0071038">
    <property type="term" value="P:TRAMP-dependent tRNA surveillance pathway"/>
    <property type="evidence" value="ECO:0007669"/>
    <property type="project" value="TreeGrafter"/>
</dbReference>
<dbReference type="InterPro" id="IPR012337">
    <property type="entry name" value="RNaseH-like_sf"/>
</dbReference>
<evidence type="ECO:0000259" key="10">
    <source>
        <dbReference type="PROSITE" id="PS50967"/>
    </source>
</evidence>
<keyword evidence="7" id="KW-0539">Nucleus</keyword>
<comment type="subcellular location">
    <subcellularLocation>
        <location evidence="1">Nucleus</location>
    </subcellularLocation>
</comment>
<keyword evidence="4" id="KW-0378">Hydrolase</keyword>
<dbReference type="PROSITE" id="PS50967">
    <property type="entry name" value="HRDC"/>
    <property type="match status" value="1"/>
</dbReference>
<feature type="region of interest" description="Disordered" evidence="9">
    <location>
        <begin position="710"/>
        <end position="885"/>
    </location>
</feature>
<dbReference type="FunFam" id="1.10.150.80:FF:000001">
    <property type="entry name" value="Putative exosome component 10"/>
    <property type="match status" value="1"/>
</dbReference>
<dbReference type="SMART" id="SM00341">
    <property type="entry name" value="HRDC"/>
    <property type="match status" value="1"/>
</dbReference>
<dbReference type="InterPro" id="IPR012588">
    <property type="entry name" value="Exosome-assoc_fac_Rrp6_N"/>
</dbReference>
<dbReference type="InterPro" id="IPR036397">
    <property type="entry name" value="RNaseH_sf"/>
</dbReference>
<organism evidence="11 12">
    <name type="scientific">Pyricularia grisea</name>
    <name type="common">Crabgrass-specific blast fungus</name>
    <name type="synonym">Magnaporthe grisea</name>
    <dbReference type="NCBI Taxonomy" id="148305"/>
    <lineage>
        <taxon>Eukaryota</taxon>
        <taxon>Fungi</taxon>
        <taxon>Dikarya</taxon>
        <taxon>Ascomycota</taxon>
        <taxon>Pezizomycotina</taxon>
        <taxon>Sordariomycetes</taxon>
        <taxon>Sordariomycetidae</taxon>
        <taxon>Magnaporthales</taxon>
        <taxon>Pyriculariaceae</taxon>
        <taxon>Pyricularia</taxon>
    </lineage>
</organism>
<sequence length="885" mass="99924">MEEPLDFKALQDKIQAALVATTRKVNLIATQDIAFRRSVDPEAGELLDEQREKLLSLASSLVNTAASLGGGKSSKPKRALELEDAEEVDDNWQAIVDSLDIALEKADTCIDEYTGLVKRKDAPTADMASYSPPIKPWPGPTAKKSKPGILDRSLRYANIIKPQKAFDVPPNNHVKGPWKPLLTKKPHAIVPLDKSLTTFDNEDAETQYDYLLHLSLLVPPLSGEERANPAKRRVYNQKIRKLRYKGDTRGTNGVFRYKHPYETEILQSRHPESVYQKRDPIPYTPVVKSSPIYVDTYEGVLEMLEELKQAKEIAVDLEHHDFRTYHGLLSLMQISTREKDWIVDTLKPWRQQLEILNEVFADPSIVKVFHGAFMDIVWLQRDLGLYVVGLFDTFHAAEALMYPSKSLAYLLKKFVDFEADKRYQTADWRIRPLPEDMLYYARSDTHYLLYVYDMMRNELLRQSVSGDPHRDLLERTLQRSKETALQRYEAYTIDGETGRGSRGWFNLIHRLPNTFSREQFSVYRALHKWRDDVARREDESPMFLMSNQLLVDIARAMPETAADLRRLFTNVGPPVRNAVNELVDLIQDARQKGATGPTLLEVIKADNTNAAFSNMTLADAYRNAKTTTAGQGDDDIPDAVEVAGSRSQLWGNLPMSTLWEKVSNKVASSARGDEDHIAVPWSSFVANAQVTEDDGTCALAQAEVDEMDVDEDGGAPVKQEAETAAEVKDEQFTLRSGRSEGRTQQDDDSSASSSEEDSEEKERLKAEKQQRKEERRALKQKLKEEKAAKKAEEKAARKAEKKALKAAAKAEAEEDDGEESDDEQPFDYSKAQSVMRSKRDHGADKKGSGGAKVFDPYTSKTTAQGPKPARKMNFEKPGKTATFKK</sequence>
<dbReference type="GO" id="GO:0071039">
    <property type="term" value="P:nuclear polyadenylation-dependent CUT catabolic process"/>
    <property type="evidence" value="ECO:0007669"/>
    <property type="project" value="TreeGrafter"/>
</dbReference>
<dbReference type="Gene3D" id="3.30.420.10">
    <property type="entry name" value="Ribonuclease H-like superfamily/Ribonuclease H"/>
    <property type="match status" value="1"/>
</dbReference>
<evidence type="ECO:0000313" key="12">
    <source>
        <dbReference type="RefSeq" id="XP_030979286.1"/>
    </source>
</evidence>
<keyword evidence="6" id="KW-0269">Exonuclease</keyword>
<reference evidence="12" key="3">
    <citation type="submission" date="2025-08" db="UniProtKB">
        <authorList>
            <consortium name="RefSeq"/>
        </authorList>
    </citation>
    <scope>IDENTIFICATION</scope>
    <source>
        <strain evidence="12">NI907</strain>
    </source>
</reference>
<dbReference type="GO" id="GO:0000166">
    <property type="term" value="F:nucleotide binding"/>
    <property type="evidence" value="ECO:0007669"/>
    <property type="project" value="InterPro"/>
</dbReference>
<dbReference type="PANTHER" id="PTHR12124:SF47">
    <property type="entry name" value="EXOSOME COMPONENT 10"/>
    <property type="match status" value="1"/>
</dbReference>
<dbReference type="InterPro" id="IPR002121">
    <property type="entry name" value="HRDC_dom"/>
</dbReference>
<dbReference type="GO" id="GO:0071036">
    <property type="term" value="P:nuclear polyadenylation-dependent snoRNA catabolic process"/>
    <property type="evidence" value="ECO:0007669"/>
    <property type="project" value="TreeGrafter"/>
</dbReference>
<comment type="similarity">
    <text evidence="8">Belongs to the exosome component 10/RRP6 family.</text>
</comment>
<dbReference type="InterPro" id="IPR045092">
    <property type="entry name" value="Rrp6-like"/>
</dbReference>
<dbReference type="GO" id="GO:0071035">
    <property type="term" value="P:nuclear polyadenylation-dependent rRNA catabolic process"/>
    <property type="evidence" value="ECO:0007669"/>
    <property type="project" value="TreeGrafter"/>
</dbReference>
<evidence type="ECO:0000256" key="2">
    <source>
        <dbReference type="ARBA" id="ARBA00022552"/>
    </source>
</evidence>
<dbReference type="Pfam" id="PF08066">
    <property type="entry name" value="PMC2NT"/>
    <property type="match status" value="1"/>
</dbReference>
<keyword evidence="2" id="KW-0698">rRNA processing</keyword>
<reference evidence="12" key="2">
    <citation type="submission" date="2019-10" db="EMBL/GenBank/DDBJ databases">
        <authorList>
            <consortium name="NCBI Genome Project"/>
        </authorList>
    </citation>
    <scope>NUCLEOTIDE SEQUENCE</scope>
    <source>
        <strain evidence="12">NI907</strain>
    </source>
</reference>
<dbReference type="GO" id="GO:0071040">
    <property type="term" value="P:nuclear polyadenylation-dependent antisense transcript catabolic process"/>
    <property type="evidence" value="ECO:0007669"/>
    <property type="project" value="TreeGrafter"/>
</dbReference>
<evidence type="ECO:0000256" key="7">
    <source>
        <dbReference type="ARBA" id="ARBA00023242"/>
    </source>
</evidence>
<dbReference type="GO" id="GO:0000467">
    <property type="term" value="P:exonucleolytic trimming to generate mature 3'-end of 5.8S rRNA from tricistronic rRNA transcript (SSU-rRNA, 5.8S rRNA, LSU-rRNA)"/>
    <property type="evidence" value="ECO:0007669"/>
    <property type="project" value="InterPro"/>
</dbReference>
<evidence type="ECO:0000256" key="3">
    <source>
        <dbReference type="ARBA" id="ARBA00022722"/>
    </source>
</evidence>
<keyword evidence="5" id="KW-0271">Exosome</keyword>
<feature type="compositionally biased region" description="Basic and acidic residues" evidence="9">
    <location>
        <begin position="760"/>
        <end position="811"/>
    </location>
</feature>
<dbReference type="CDD" id="cd06147">
    <property type="entry name" value="Rrp6p_like_exo"/>
    <property type="match status" value="1"/>
</dbReference>
<name>A0A6P8AWH9_PYRGI</name>
<feature type="compositionally biased region" description="Basic and acidic residues" evidence="9">
    <location>
        <begin position="719"/>
        <end position="745"/>
    </location>
</feature>
<dbReference type="GO" id="GO:0071051">
    <property type="term" value="P:poly(A)-dependent snoRNA 3'-end processing"/>
    <property type="evidence" value="ECO:0007669"/>
    <property type="project" value="TreeGrafter"/>
</dbReference>
<feature type="compositionally biased region" description="Acidic residues" evidence="9">
    <location>
        <begin position="746"/>
        <end position="759"/>
    </location>
</feature>
<dbReference type="SUPFAM" id="SSF47819">
    <property type="entry name" value="HRDC-like"/>
    <property type="match status" value="1"/>
</dbReference>
<dbReference type="GO" id="GO:0000176">
    <property type="term" value="C:nuclear exosome (RNase complex)"/>
    <property type="evidence" value="ECO:0007669"/>
    <property type="project" value="InterPro"/>
</dbReference>
<dbReference type="PANTHER" id="PTHR12124">
    <property type="entry name" value="POLYMYOSITIS/SCLERODERMA AUTOANTIGEN-RELATED"/>
    <property type="match status" value="1"/>
</dbReference>
<evidence type="ECO:0000256" key="6">
    <source>
        <dbReference type="ARBA" id="ARBA00022839"/>
    </source>
</evidence>
<dbReference type="Gene3D" id="1.10.150.80">
    <property type="entry name" value="HRDC domain"/>
    <property type="match status" value="1"/>
</dbReference>
<dbReference type="SUPFAM" id="SSF53098">
    <property type="entry name" value="Ribonuclease H-like"/>
    <property type="match status" value="1"/>
</dbReference>
<keyword evidence="3" id="KW-0540">Nuclease</keyword>
<dbReference type="GO" id="GO:0003727">
    <property type="term" value="F:single-stranded RNA binding"/>
    <property type="evidence" value="ECO:0007669"/>
    <property type="project" value="TreeGrafter"/>
</dbReference>
<evidence type="ECO:0000256" key="9">
    <source>
        <dbReference type="SAM" id="MobiDB-lite"/>
    </source>
</evidence>
<dbReference type="GO" id="GO:0005730">
    <property type="term" value="C:nucleolus"/>
    <property type="evidence" value="ECO:0007669"/>
    <property type="project" value="TreeGrafter"/>
</dbReference>
<dbReference type="Proteomes" id="UP000515153">
    <property type="component" value="Chromosome V"/>
</dbReference>
<dbReference type="GO" id="GO:0000175">
    <property type="term" value="F:3'-5'-RNA exonuclease activity"/>
    <property type="evidence" value="ECO:0007669"/>
    <property type="project" value="InterPro"/>
</dbReference>
<dbReference type="RefSeq" id="XP_030979286.1">
    <property type="nucleotide sequence ID" value="XM_031128370.1"/>
</dbReference>
<evidence type="ECO:0000313" key="11">
    <source>
        <dbReference type="Proteomes" id="UP000515153"/>
    </source>
</evidence>
<keyword evidence="11" id="KW-1185">Reference proteome</keyword>
<dbReference type="InterPro" id="IPR010997">
    <property type="entry name" value="HRDC-like_sf"/>
</dbReference>
<dbReference type="AlphaFoldDB" id="A0A6P8AWH9"/>